<evidence type="ECO:0000313" key="2">
    <source>
        <dbReference type="EMBL" id="KAK8402490.1"/>
    </source>
</evidence>
<feature type="compositionally biased region" description="Polar residues" evidence="1">
    <location>
        <begin position="15"/>
        <end position="26"/>
    </location>
</feature>
<proteinExistence type="predicted"/>
<feature type="region of interest" description="Disordered" evidence="1">
    <location>
        <begin position="13"/>
        <end position="56"/>
    </location>
</feature>
<reference evidence="2 3" key="1">
    <citation type="submission" date="2023-03" db="EMBL/GenBank/DDBJ databases">
        <title>High-quality genome of Scylla paramamosain provides insights in environmental adaptation.</title>
        <authorList>
            <person name="Zhang L."/>
        </authorList>
    </citation>
    <scope>NUCLEOTIDE SEQUENCE [LARGE SCALE GENOMIC DNA]</scope>
    <source>
        <strain evidence="2">LZ_2023a</strain>
        <tissue evidence="2">Muscle</tissue>
    </source>
</reference>
<comment type="caution">
    <text evidence="2">The sequence shown here is derived from an EMBL/GenBank/DDBJ whole genome shotgun (WGS) entry which is preliminary data.</text>
</comment>
<sequence length="143" mass="15646">MTLWGALMAPASRLDGQNKSGSTGRSRLTVECGKARRGKARQGKEKEQPSRGTIPRRGLAVNGACVEVNFRLVARKSGDLTDPLEFAYKFSRLIGAEGDLRADKNPAGRSRRHVGLCCKYDVHVHIYILVKRRLDGKTPGISG</sequence>
<keyword evidence="3" id="KW-1185">Reference proteome</keyword>
<dbReference type="Proteomes" id="UP001487740">
    <property type="component" value="Unassembled WGS sequence"/>
</dbReference>
<accession>A0AAW0UR26</accession>
<evidence type="ECO:0000313" key="3">
    <source>
        <dbReference type="Proteomes" id="UP001487740"/>
    </source>
</evidence>
<protein>
    <submittedName>
        <fullName evidence="2">Uncharacterized protein</fullName>
    </submittedName>
</protein>
<dbReference type="AlphaFoldDB" id="A0AAW0UR26"/>
<evidence type="ECO:0000256" key="1">
    <source>
        <dbReference type="SAM" id="MobiDB-lite"/>
    </source>
</evidence>
<dbReference type="EMBL" id="JARAKH010000007">
    <property type="protein sequence ID" value="KAK8402490.1"/>
    <property type="molecule type" value="Genomic_DNA"/>
</dbReference>
<name>A0AAW0UR26_SCYPA</name>
<organism evidence="2 3">
    <name type="scientific">Scylla paramamosain</name>
    <name type="common">Mud crab</name>
    <dbReference type="NCBI Taxonomy" id="85552"/>
    <lineage>
        <taxon>Eukaryota</taxon>
        <taxon>Metazoa</taxon>
        <taxon>Ecdysozoa</taxon>
        <taxon>Arthropoda</taxon>
        <taxon>Crustacea</taxon>
        <taxon>Multicrustacea</taxon>
        <taxon>Malacostraca</taxon>
        <taxon>Eumalacostraca</taxon>
        <taxon>Eucarida</taxon>
        <taxon>Decapoda</taxon>
        <taxon>Pleocyemata</taxon>
        <taxon>Brachyura</taxon>
        <taxon>Eubrachyura</taxon>
        <taxon>Portunoidea</taxon>
        <taxon>Portunidae</taxon>
        <taxon>Portuninae</taxon>
        <taxon>Scylla</taxon>
    </lineage>
</organism>
<gene>
    <name evidence="2" type="ORF">O3P69_000721</name>
</gene>